<dbReference type="InterPro" id="IPR008969">
    <property type="entry name" value="CarboxyPept-like_regulatory"/>
</dbReference>
<keyword evidence="2 4" id="KW-0472">Membrane</keyword>
<dbReference type="InterPro" id="IPR012910">
    <property type="entry name" value="Plug_dom"/>
</dbReference>
<dbReference type="Pfam" id="PF13620">
    <property type="entry name" value="CarboxypepD_reg"/>
    <property type="match status" value="1"/>
</dbReference>
<proteinExistence type="inferred from homology"/>
<evidence type="ECO:0000256" key="2">
    <source>
        <dbReference type="ARBA" id="ARBA00023136"/>
    </source>
</evidence>
<dbReference type="PANTHER" id="PTHR40980:SF4">
    <property type="entry name" value="TONB-DEPENDENT RECEPTOR-LIKE BETA-BARREL DOMAIN-CONTAINING PROTEIN"/>
    <property type="match status" value="1"/>
</dbReference>
<accession>A0A327VVT4</accession>
<dbReference type="InterPro" id="IPR000531">
    <property type="entry name" value="Beta-barrel_TonB"/>
</dbReference>
<organism evidence="7 8">
    <name type="scientific">Chitinophaga dinghuensis</name>
    <dbReference type="NCBI Taxonomy" id="1539050"/>
    <lineage>
        <taxon>Bacteria</taxon>
        <taxon>Pseudomonadati</taxon>
        <taxon>Bacteroidota</taxon>
        <taxon>Chitinophagia</taxon>
        <taxon>Chitinophagales</taxon>
        <taxon>Chitinophagaceae</taxon>
        <taxon>Chitinophaga</taxon>
    </lineage>
</organism>
<dbReference type="Pfam" id="PF00593">
    <property type="entry name" value="TonB_dep_Rec_b-barrel"/>
    <property type="match status" value="1"/>
</dbReference>
<comment type="subcellular location">
    <subcellularLocation>
        <location evidence="1 4">Cell outer membrane</location>
    </subcellularLocation>
</comment>
<evidence type="ECO:0000256" key="4">
    <source>
        <dbReference type="RuleBase" id="RU003357"/>
    </source>
</evidence>
<dbReference type="InterPro" id="IPR037066">
    <property type="entry name" value="Plug_dom_sf"/>
</dbReference>
<dbReference type="RefSeq" id="WP_111593495.1">
    <property type="nucleotide sequence ID" value="NZ_QLMA01000006.1"/>
</dbReference>
<dbReference type="Proteomes" id="UP000249819">
    <property type="component" value="Unassembled WGS sequence"/>
</dbReference>
<dbReference type="Pfam" id="PF07715">
    <property type="entry name" value="Plug"/>
    <property type="match status" value="1"/>
</dbReference>
<dbReference type="AlphaFoldDB" id="A0A327VVT4"/>
<keyword evidence="7" id="KW-0675">Receptor</keyword>
<comment type="similarity">
    <text evidence="4">Belongs to the TonB-dependent receptor family.</text>
</comment>
<keyword evidence="4" id="KW-0798">TonB box</keyword>
<dbReference type="Gene3D" id="2.40.170.20">
    <property type="entry name" value="TonB-dependent receptor, beta-barrel domain"/>
    <property type="match status" value="1"/>
</dbReference>
<reference evidence="7 8" key="1">
    <citation type="submission" date="2018-06" db="EMBL/GenBank/DDBJ databases">
        <title>Genomic Encyclopedia of Archaeal and Bacterial Type Strains, Phase II (KMG-II): from individual species to whole genera.</title>
        <authorList>
            <person name="Goeker M."/>
        </authorList>
    </citation>
    <scope>NUCLEOTIDE SEQUENCE [LARGE SCALE GENOMIC DNA]</scope>
    <source>
        <strain evidence="7 8">DSM 29821</strain>
    </source>
</reference>
<dbReference type="SUPFAM" id="SSF49464">
    <property type="entry name" value="Carboxypeptidase regulatory domain-like"/>
    <property type="match status" value="1"/>
</dbReference>
<dbReference type="OrthoDB" id="8727862at2"/>
<sequence>MATAKKFTQLIFSATFVCLSVHSYAQSIKGRVTDATTGEPLVGATVVLKGASAKAIVKLDGSFHFKNLQPGDYELVATYTGYSTSKAGPFHLKSSTDNVEVDIPAKPTSSDLSGVTVVGAGKNEDASARRLEQKSYQLVNILSSKTLQLLPDITVANALQRVSGVTVEKSSSGEGRYPIIRGMDKRYINTLVNNIKIPSPDNKSRFIPLDLFPSELLERLEVSKSLTPSMEGDAIGGTINLVMKDAPATKLFQVNVGGGYNNIFNDQPFQSFSASTMNKQSPNQIHGAAYAANESEFPLGHLNYQSKSAPINTNAGISIGNRFGKNKNLGVILSGSFQDQYRGTATSVFTTATTPNVDDIPSFEYLRERKYSTHTQRIGATGKVDYHFNNRNKISLFSTYVHLDDKQVRSSIDTTNAINQTLSYSSRTTWQYQSIYNTTLQGEHQVTDNSKLDWSAAYSIAKNSIPDLTAFTHGGLSVDRTGPKVNLVGDDILSAMTRSWMQNSDKDVSFYANYTHDTKLLNRAFEWKGGALYRNKNRDNFYNYYNLNPLRTGGSNQLFTTVDNAKFTFIGSDATAQLNGNNYTFREIITAAYLQGKWQLAKQLEALGGLRVEHTYQHYNTQLPPTADYKEGTITYTDFLPSLQLKYQLHYNQALRFAYYKAVARPQFSELIPDGPDNYELFKERGNPEGLQHSTANNFDLRYEFFPGKADQLLLGVFYKKIDDPIELSVRRFGYNSQVFQPVNIGTAATNYGFEAVFIKYIGSFGISANYTYTHSRITNDSMLYKYRDPKLGITDKYVAETRPMQGQANHIGNLSLLYKNPKSGTDFQVAVVYTGERLAILNTYAGLHYWLQPTTQVDLSFEQRLFDKLTCYGKIVNLTNTPTITSMHQSYNNYLQKTNVPLSQQTDTDNRIIVQKDYYKTSFLFGFRYKL</sequence>
<protein>
    <submittedName>
        <fullName evidence="7">TonB-dependent receptor</fullName>
    </submittedName>
</protein>
<dbReference type="Gene3D" id="2.170.130.10">
    <property type="entry name" value="TonB-dependent receptor, plug domain"/>
    <property type="match status" value="1"/>
</dbReference>
<gene>
    <name evidence="7" type="ORF">CLV59_10676</name>
</gene>
<feature type="domain" description="TonB-dependent receptor plug" evidence="6">
    <location>
        <begin position="135"/>
        <end position="238"/>
    </location>
</feature>
<dbReference type="PANTHER" id="PTHR40980">
    <property type="entry name" value="PLUG DOMAIN-CONTAINING PROTEIN"/>
    <property type="match status" value="1"/>
</dbReference>
<evidence type="ECO:0000259" key="5">
    <source>
        <dbReference type="Pfam" id="PF00593"/>
    </source>
</evidence>
<dbReference type="Gene3D" id="2.60.40.1120">
    <property type="entry name" value="Carboxypeptidase-like, regulatory domain"/>
    <property type="match status" value="1"/>
</dbReference>
<dbReference type="InterPro" id="IPR036942">
    <property type="entry name" value="Beta-barrel_TonB_sf"/>
</dbReference>
<evidence type="ECO:0000313" key="7">
    <source>
        <dbReference type="EMBL" id="RAJ79016.1"/>
    </source>
</evidence>
<evidence type="ECO:0000313" key="8">
    <source>
        <dbReference type="Proteomes" id="UP000249819"/>
    </source>
</evidence>
<evidence type="ECO:0000259" key="6">
    <source>
        <dbReference type="Pfam" id="PF07715"/>
    </source>
</evidence>
<keyword evidence="3" id="KW-0998">Cell outer membrane</keyword>
<dbReference type="CDD" id="cd01347">
    <property type="entry name" value="ligand_gated_channel"/>
    <property type="match status" value="1"/>
</dbReference>
<comment type="caution">
    <text evidence="7">The sequence shown here is derived from an EMBL/GenBank/DDBJ whole genome shotgun (WGS) entry which is preliminary data.</text>
</comment>
<evidence type="ECO:0000256" key="3">
    <source>
        <dbReference type="ARBA" id="ARBA00023237"/>
    </source>
</evidence>
<dbReference type="EMBL" id="QLMA01000006">
    <property type="protein sequence ID" value="RAJ79016.1"/>
    <property type="molecule type" value="Genomic_DNA"/>
</dbReference>
<evidence type="ECO:0000256" key="1">
    <source>
        <dbReference type="ARBA" id="ARBA00004442"/>
    </source>
</evidence>
<name>A0A327VVT4_9BACT</name>
<keyword evidence="8" id="KW-1185">Reference proteome</keyword>
<feature type="domain" description="TonB-dependent receptor-like beta-barrel" evidence="5">
    <location>
        <begin position="498"/>
        <end position="879"/>
    </location>
</feature>
<dbReference type="GO" id="GO:0009279">
    <property type="term" value="C:cell outer membrane"/>
    <property type="evidence" value="ECO:0007669"/>
    <property type="project" value="UniProtKB-SubCell"/>
</dbReference>
<dbReference type="SUPFAM" id="SSF56935">
    <property type="entry name" value="Porins"/>
    <property type="match status" value="1"/>
</dbReference>